<evidence type="ECO:0000313" key="1">
    <source>
        <dbReference type="EMBL" id="JAP18939.1"/>
    </source>
</evidence>
<accession>A0A0V0HHN7</accession>
<name>A0A0V0HHN7_SOLCH</name>
<protein>
    <submittedName>
        <fullName evidence="1">Putative ovule protein</fullName>
    </submittedName>
</protein>
<dbReference type="AlphaFoldDB" id="A0A0V0HHN7"/>
<dbReference type="EMBL" id="GEDG01020665">
    <property type="protein sequence ID" value="JAP18939.1"/>
    <property type="molecule type" value="Transcribed_RNA"/>
</dbReference>
<organism evidence="1">
    <name type="scientific">Solanum chacoense</name>
    <name type="common">Chaco potato</name>
    <dbReference type="NCBI Taxonomy" id="4108"/>
    <lineage>
        <taxon>Eukaryota</taxon>
        <taxon>Viridiplantae</taxon>
        <taxon>Streptophyta</taxon>
        <taxon>Embryophyta</taxon>
        <taxon>Tracheophyta</taxon>
        <taxon>Spermatophyta</taxon>
        <taxon>Magnoliopsida</taxon>
        <taxon>eudicotyledons</taxon>
        <taxon>Gunneridae</taxon>
        <taxon>Pentapetalae</taxon>
        <taxon>asterids</taxon>
        <taxon>lamiids</taxon>
        <taxon>Solanales</taxon>
        <taxon>Solanaceae</taxon>
        <taxon>Solanoideae</taxon>
        <taxon>Solaneae</taxon>
        <taxon>Solanum</taxon>
    </lineage>
</organism>
<proteinExistence type="predicted"/>
<sequence>MEGDIKEIVRDLWGIRWVNYTQLEASGTRGGIILMWDNRVWEGEISSIGSYSVPCNLQRLQVRIRTSLGILLEYMHQMT</sequence>
<reference evidence="1" key="1">
    <citation type="submission" date="2015-12" db="EMBL/GenBank/DDBJ databases">
        <title>Gene expression during late stages of embryo sac development: a critical building block for successful pollen-pistil interactions.</title>
        <authorList>
            <person name="Liu Y."/>
            <person name="Joly V."/>
            <person name="Sabar M."/>
            <person name="Matton D.P."/>
        </authorList>
    </citation>
    <scope>NUCLEOTIDE SEQUENCE</scope>
</reference>